<dbReference type="InterPro" id="IPR013103">
    <property type="entry name" value="RVT_2"/>
</dbReference>
<gene>
    <name evidence="2" type="ORF">CEPIT_LOCUS21703</name>
    <name evidence="3" type="ORF">CEPIT_LOCUS44660</name>
</gene>
<evidence type="ECO:0000313" key="2">
    <source>
        <dbReference type="EMBL" id="CAH9116972.1"/>
    </source>
</evidence>
<name>A0AAV0E4K7_9ASTE</name>
<dbReference type="InterPro" id="IPR043502">
    <property type="entry name" value="DNA/RNA_pol_sf"/>
</dbReference>
<dbReference type="Pfam" id="PF07727">
    <property type="entry name" value="RVT_2"/>
    <property type="match status" value="1"/>
</dbReference>
<evidence type="ECO:0000259" key="1">
    <source>
        <dbReference type="Pfam" id="PF07727"/>
    </source>
</evidence>
<feature type="non-terminal residue" evidence="2">
    <location>
        <position position="369"/>
    </location>
</feature>
<dbReference type="EMBL" id="CAMAPF010000325">
    <property type="protein sequence ID" value="CAH9116972.1"/>
    <property type="molecule type" value="Genomic_DNA"/>
</dbReference>
<feature type="domain" description="Reverse transcriptase Ty1/copia-type" evidence="1">
    <location>
        <begin position="75"/>
        <end position="314"/>
    </location>
</feature>
<organism evidence="2 4">
    <name type="scientific">Cuscuta epithymum</name>
    <dbReference type="NCBI Taxonomy" id="186058"/>
    <lineage>
        <taxon>Eukaryota</taxon>
        <taxon>Viridiplantae</taxon>
        <taxon>Streptophyta</taxon>
        <taxon>Embryophyta</taxon>
        <taxon>Tracheophyta</taxon>
        <taxon>Spermatophyta</taxon>
        <taxon>Magnoliopsida</taxon>
        <taxon>eudicotyledons</taxon>
        <taxon>Gunneridae</taxon>
        <taxon>Pentapetalae</taxon>
        <taxon>asterids</taxon>
        <taxon>lamiids</taxon>
        <taxon>Solanales</taxon>
        <taxon>Convolvulaceae</taxon>
        <taxon>Cuscuteae</taxon>
        <taxon>Cuscuta</taxon>
        <taxon>Cuscuta subgen. Cuscuta</taxon>
    </lineage>
</organism>
<evidence type="ECO:0000313" key="3">
    <source>
        <dbReference type="EMBL" id="CAH9148630.1"/>
    </source>
</evidence>
<protein>
    <recommendedName>
        <fullName evidence="1">Reverse transcriptase Ty1/copia-type domain-containing protein</fullName>
    </recommendedName>
</protein>
<dbReference type="SUPFAM" id="SSF56672">
    <property type="entry name" value="DNA/RNA polymerases"/>
    <property type="match status" value="1"/>
</dbReference>
<keyword evidence="4" id="KW-1185">Reference proteome</keyword>
<sequence length="369" mass="42176">MRSTRSRQAPVWQKDYEVQLNTMKVHTLPASHTKPTVESAISSHKEPCTFREAPRDPLWRAAMQRELAALERTGTWRIQDLPPGKKPIFCKWVYKIKYKSDGTIDRYKARLVVCGNRQVQGIDYDETFAPVAKMVTVRTMLAIAASRDWEIHQMDVDNAFLHGDLHEEVYMHPPPGYSSSKPGQVCRLLHSLYGLRQAPRCWFSKLTRALVNYGFHQPHADYSLFTLHRGGHILCILVYVDDLLITGSNRALISVFKTYLANIFPVKDLGHMKYFLGLEIARGEKGIFLCQRKYVLDILDETGLSGAKPVTFPMPQNHGLQAAEGSLFSEPDRYRRLVGKLIYLTFTCPDINYSVHILTLNLCLTNSMF</sequence>
<proteinExistence type="predicted"/>
<accession>A0AAV0E4K7</accession>
<dbReference type="PANTHER" id="PTHR43383:SF2">
    <property type="entry name" value="AMIDOHYDROLASE 2 FAMILY PROTEIN"/>
    <property type="match status" value="1"/>
</dbReference>
<evidence type="ECO:0000313" key="4">
    <source>
        <dbReference type="Proteomes" id="UP001152523"/>
    </source>
</evidence>
<comment type="caution">
    <text evidence="2">The sequence shown here is derived from an EMBL/GenBank/DDBJ whole genome shotgun (WGS) entry which is preliminary data.</text>
</comment>
<dbReference type="AlphaFoldDB" id="A0AAV0E4K7"/>
<dbReference type="PANTHER" id="PTHR43383">
    <property type="entry name" value="NODULIN 6"/>
    <property type="match status" value="1"/>
</dbReference>
<dbReference type="EMBL" id="CAMAPF010001208">
    <property type="protein sequence ID" value="CAH9148630.1"/>
    <property type="molecule type" value="Genomic_DNA"/>
</dbReference>
<reference evidence="2" key="1">
    <citation type="submission" date="2022-07" db="EMBL/GenBank/DDBJ databases">
        <authorList>
            <person name="Macas J."/>
            <person name="Novak P."/>
            <person name="Neumann P."/>
        </authorList>
    </citation>
    <scope>NUCLEOTIDE SEQUENCE</scope>
</reference>
<dbReference type="Proteomes" id="UP001152523">
    <property type="component" value="Unassembled WGS sequence"/>
</dbReference>